<evidence type="ECO:0000256" key="2">
    <source>
        <dbReference type="ARBA" id="ARBA00022441"/>
    </source>
</evidence>
<dbReference type="SUPFAM" id="SSF50965">
    <property type="entry name" value="Galactose oxidase, central domain"/>
    <property type="match status" value="1"/>
</dbReference>
<dbReference type="SUPFAM" id="SSF117281">
    <property type="entry name" value="Kelch motif"/>
    <property type="match status" value="1"/>
</dbReference>
<dbReference type="InterPro" id="IPR011043">
    <property type="entry name" value="Gal_Oxase/kelch_b-propeller"/>
</dbReference>
<dbReference type="InterPro" id="IPR015915">
    <property type="entry name" value="Kelch-typ_b-propeller"/>
</dbReference>
<sequence>MVEASSSTNCLAALDLLPDAALSLLASHWGEGAIDAHACRSSLLVQLRQQLQQTELDPTLEPSLLPQLQLPALFGFSAAVYNDNIYVYGGRSSSDTASSGVRSHLYCYDTVQQKWVAVKQYHAPAPRRWHTSVVHGECMYIYGGQTWDEARGEWEACSAFSCYCFSTCSWSETAQAGCGPSCKAKRAAAAVGPTLYVLPAPHAAQAGASQGYNMLHSFDLENGCWSMRVCFGPDIPDCQQLQLEQLLHRQGSLLAVFSCNPAAAAASASLTHPSPQQQQQHLSVYSLSLGELRWHKLATHGAAPVSRTQSCIALLDDLLLVSGGARPGTAGAEQALLPDLAFLHLPSKKWHALQLPASSKPARACHAAAAMPGGASICLLDGDAFAAHRFILASQSPVFEAMLQPGGMSEAASGCVALPDISSAALEALLGYVYGGLPGGVPRELVLPLFSAADRFLLPGLAGECVLQLLGCLSAENVSLVADLASTHRLQDLWQACVAYAASPEVQLQVFNSAAYAAMWSDSPATAQAFTSQVVALSQKALSRMKQQLPAAAAGAAGNDTAGCLLPPLQQVDVAAAEEGTLGQHARGVKRHRTE</sequence>
<dbReference type="PANTHER" id="PTHR46093">
    <property type="entry name" value="ACYL-COA-BINDING DOMAIN-CONTAINING PROTEIN 5"/>
    <property type="match status" value="1"/>
</dbReference>
<dbReference type="Proteomes" id="UP001244341">
    <property type="component" value="Chromosome 4b"/>
</dbReference>
<keyword evidence="2" id="KW-0880">Kelch repeat</keyword>
<dbReference type="Pfam" id="PF00651">
    <property type="entry name" value="BTB"/>
    <property type="match status" value="1"/>
</dbReference>
<dbReference type="EMBL" id="CP126211">
    <property type="protein sequence ID" value="WIA12663.1"/>
    <property type="molecule type" value="Genomic_DNA"/>
</dbReference>
<dbReference type="InterPro" id="IPR000210">
    <property type="entry name" value="BTB/POZ_dom"/>
</dbReference>
<evidence type="ECO:0000313" key="5">
    <source>
        <dbReference type="EMBL" id="WIA12663.1"/>
    </source>
</evidence>
<reference evidence="5 6" key="1">
    <citation type="submission" date="2023-05" db="EMBL/GenBank/DDBJ databases">
        <title>A 100% complete, gapless, phased diploid assembly of the Scenedesmus obliquus UTEX 3031 genome.</title>
        <authorList>
            <person name="Biondi T.C."/>
            <person name="Hanschen E.R."/>
            <person name="Kwon T."/>
            <person name="Eng W."/>
            <person name="Kruse C.P.S."/>
            <person name="Koehler S.I."/>
            <person name="Kunde Y."/>
            <person name="Gleasner C.D."/>
            <person name="You Mak K.T."/>
            <person name="Polle J."/>
            <person name="Hovde B.T."/>
            <person name="Starkenburg S.R."/>
        </authorList>
    </citation>
    <scope>NUCLEOTIDE SEQUENCE [LARGE SCALE GENOMIC DNA]</scope>
    <source>
        <strain evidence="5 6">DOE0152z</strain>
    </source>
</reference>
<dbReference type="SMART" id="SM00225">
    <property type="entry name" value="BTB"/>
    <property type="match status" value="1"/>
</dbReference>
<dbReference type="Gene3D" id="2.120.10.80">
    <property type="entry name" value="Kelch-type beta propeller"/>
    <property type="match status" value="2"/>
</dbReference>
<dbReference type="Gene3D" id="3.30.710.10">
    <property type="entry name" value="Potassium Channel Kv1.1, Chain A"/>
    <property type="match status" value="1"/>
</dbReference>
<keyword evidence="3" id="KW-0677">Repeat</keyword>
<name>A0ABY8TYY1_TETOB</name>
<organism evidence="5 6">
    <name type="scientific">Tetradesmus obliquus</name>
    <name type="common">Green alga</name>
    <name type="synonym">Acutodesmus obliquus</name>
    <dbReference type="NCBI Taxonomy" id="3088"/>
    <lineage>
        <taxon>Eukaryota</taxon>
        <taxon>Viridiplantae</taxon>
        <taxon>Chlorophyta</taxon>
        <taxon>core chlorophytes</taxon>
        <taxon>Chlorophyceae</taxon>
        <taxon>CS clade</taxon>
        <taxon>Sphaeropleales</taxon>
        <taxon>Scenedesmaceae</taxon>
        <taxon>Tetradesmus</taxon>
    </lineage>
</organism>
<evidence type="ECO:0000259" key="4">
    <source>
        <dbReference type="PROSITE" id="PS50097"/>
    </source>
</evidence>
<dbReference type="PROSITE" id="PS50097">
    <property type="entry name" value="BTB"/>
    <property type="match status" value="1"/>
</dbReference>
<dbReference type="PANTHER" id="PTHR46093:SF18">
    <property type="entry name" value="FIBRONECTIN TYPE-III DOMAIN-CONTAINING PROTEIN"/>
    <property type="match status" value="1"/>
</dbReference>
<keyword evidence="6" id="KW-1185">Reference proteome</keyword>
<accession>A0ABY8TYY1</accession>
<feature type="domain" description="BTB" evidence="4">
    <location>
        <begin position="365"/>
        <end position="436"/>
    </location>
</feature>
<evidence type="ECO:0000313" key="6">
    <source>
        <dbReference type="Proteomes" id="UP001244341"/>
    </source>
</evidence>
<dbReference type="Pfam" id="PF24681">
    <property type="entry name" value="Kelch_KLHDC2_KLHL20_DRC7"/>
    <property type="match status" value="1"/>
</dbReference>
<evidence type="ECO:0000256" key="1">
    <source>
        <dbReference type="ARBA" id="ARBA00004906"/>
    </source>
</evidence>
<evidence type="ECO:0000256" key="3">
    <source>
        <dbReference type="ARBA" id="ARBA00022737"/>
    </source>
</evidence>
<proteinExistence type="predicted"/>
<comment type="pathway">
    <text evidence="1">Protein modification; protein ubiquitination.</text>
</comment>
<dbReference type="SUPFAM" id="SSF54695">
    <property type="entry name" value="POZ domain"/>
    <property type="match status" value="1"/>
</dbReference>
<protein>
    <recommendedName>
        <fullName evidence="4">BTB domain-containing protein</fullName>
    </recommendedName>
</protein>
<dbReference type="CDD" id="cd18186">
    <property type="entry name" value="BTB_POZ_ZBTB_KLHL-like"/>
    <property type="match status" value="1"/>
</dbReference>
<dbReference type="InterPro" id="IPR011333">
    <property type="entry name" value="SKP1/BTB/POZ_sf"/>
</dbReference>
<gene>
    <name evidence="5" type="ORF">OEZ85_006310</name>
</gene>